<protein>
    <submittedName>
        <fullName evidence="2">Uncharacterized protein</fullName>
    </submittedName>
</protein>
<proteinExistence type="predicted"/>
<name>A0A6M8PYN1_9MAGN</name>
<dbReference type="EMBL" id="MT076276">
    <property type="protein sequence ID" value="QKI32006.1"/>
    <property type="molecule type" value="Genomic_DNA"/>
</dbReference>
<keyword evidence="2" id="KW-0496">Mitochondrion</keyword>
<reference evidence="2" key="1">
    <citation type="journal article" date="2020" name="Plant Mol. Biol.">
        <title>Multichromosomal structure and foreign tracts in the Ombrophytum subterraneum (Balanophoraceae) mitochondrial genome.</title>
        <authorList>
            <person name="Roulet M.E."/>
            <person name="Garcia L.E."/>
            <person name="Gandini C.L."/>
            <person name="Sato H."/>
            <person name="Ponce G."/>
            <person name="Sanchez-Puerta M.V."/>
        </authorList>
    </citation>
    <scope>NUCLEOTIDE SEQUENCE</scope>
    <source>
        <tissue evidence="2">Tuber</tissue>
    </source>
</reference>
<feature type="region of interest" description="Disordered" evidence="1">
    <location>
        <begin position="138"/>
        <end position="158"/>
    </location>
</feature>
<accession>A0A6M8PYN1</accession>
<geneLocation type="mitochondrion" evidence="2"/>
<organism evidence="2">
    <name type="scientific">Ombrophytum subterraneum</name>
    <dbReference type="NCBI Taxonomy" id="50155"/>
    <lineage>
        <taxon>Eukaryota</taxon>
        <taxon>Viridiplantae</taxon>
        <taxon>Streptophyta</taxon>
        <taxon>Embryophyta</taxon>
        <taxon>Tracheophyta</taxon>
        <taxon>Spermatophyta</taxon>
        <taxon>Magnoliopsida</taxon>
        <taxon>eudicotyledons</taxon>
        <taxon>Gunneridae</taxon>
        <taxon>Pentapetalae</taxon>
        <taxon>Santalales</taxon>
        <taxon>Balanophoraceae</taxon>
        <taxon>Ombrophytum</taxon>
    </lineage>
</organism>
<sequence length="180" mass="20932">MNIGPDFNQQPDILYEQRIIIPDNHFINVELEQNEMASLINRLPKEELKNIIGEDSIRKPLNEFNAEQQARLRDIAINHFSVKNEIIAKMKSLYPNDEWDFSKLIRDTFFSGRQRDREYSLLFIEKMLSDLNKKEKRREVGSRASVEEAKPFNSPASGRFTCSLSCNYGARASHKESPLP</sequence>
<evidence type="ECO:0000256" key="1">
    <source>
        <dbReference type="SAM" id="MobiDB-lite"/>
    </source>
</evidence>
<dbReference type="AlphaFoldDB" id="A0A6M8PYN1"/>
<gene>
    <name evidence="2" type="primary">orf180</name>
</gene>
<feature type="compositionally biased region" description="Basic and acidic residues" evidence="1">
    <location>
        <begin position="138"/>
        <end position="150"/>
    </location>
</feature>
<evidence type="ECO:0000313" key="2">
    <source>
        <dbReference type="EMBL" id="QKI32006.1"/>
    </source>
</evidence>